<dbReference type="STRING" id="349064.SAMN05660429_01343"/>
<dbReference type="Gene3D" id="3.10.20.30">
    <property type="match status" value="1"/>
</dbReference>
<dbReference type="InterPro" id="IPR016155">
    <property type="entry name" value="Mopterin_synth/thiamin_S_b"/>
</dbReference>
<organism evidence="1 2">
    <name type="scientific">Thalassotalea agarivorans</name>
    <name type="common">Thalassomonas agarivorans</name>
    <dbReference type="NCBI Taxonomy" id="349064"/>
    <lineage>
        <taxon>Bacteria</taxon>
        <taxon>Pseudomonadati</taxon>
        <taxon>Pseudomonadota</taxon>
        <taxon>Gammaproteobacteria</taxon>
        <taxon>Alteromonadales</taxon>
        <taxon>Colwelliaceae</taxon>
        <taxon>Thalassotalea</taxon>
    </lineage>
</organism>
<dbReference type="InterPro" id="IPR010035">
    <property type="entry name" value="Thi_S"/>
</dbReference>
<protein>
    <submittedName>
        <fullName evidence="1">Sulfur carrier protein</fullName>
    </submittedName>
</protein>
<evidence type="ECO:0000313" key="2">
    <source>
        <dbReference type="Proteomes" id="UP000199308"/>
    </source>
</evidence>
<dbReference type="PANTHER" id="PTHR34472:SF1">
    <property type="entry name" value="SULFUR CARRIER PROTEIN THIS"/>
    <property type="match status" value="1"/>
</dbReference>
<dbReference type="EMBL" id="FOHK01000005">
    <property type="protein sequence ID" value="SET23664.1"/>
    <property type="molecule type" value="Genomic_DNA"/>
</dbReference>
<accession>A0A1I0CX08</accession>
<reference evidence="1 2" key="1">
    <citation type="submission" date="2016-10" db="EMBL/GenBank/DDBJ databases">
        <authorList>
            <person name="de Groot N.N."/>
        </authorList>
    </citation>
    <scope>NUCLEOTIDE SEQUENCE [LARGE SCALE GENOMIC DNA]</scope>
    <source>
        <strain evidence="1 2">DSM 19706</strain>
    </source>
</reference>
<dbReference type="SUPFAM" id="SSF54285">
    <property type="entry name" value="MoaD/ThiS"/>
    <property type="match status" value="1"/>
</dbReference>
<gene>
    <name evidence="1" type="ORF">SAMN05660429_01343</name>
</gene>
<dbReference type="Proteomes" id="UP000199308">
    <property type="component" value="Unassembled WGS sequence"/>
</dbReference>
<dbReference type="NCBIfam" id="TIGR01683">
    <property type="entry name" value="thiS"/>
    <property type="match status" value="1"/>
</dbReference>
<name>A0A1I0CX08_THASX</name>
<sequence length="67" mass="7218">MINIHINGEATTLCKTSTMADALEQYVEAKSTFAAALNGEFVARDDYNHTQLKSGDSIDVMLPIQGG</sequence>
<evidence type="ECO:0000313" key="1">
    <source>
        <dbReference type="EMBL" id="SET23664.1"/>
    </source>
</evidence>
<dbReference type="PANTHER" id="PTHR34472">
    <property type="entry name" value="SULFUR CARRIER PROTEIN THIS"/>
    <property type="match status" value="1"/>
</dbReference>
<dbReference type="CDD" id="cd00565">
    <property type="entry name" value="Ubl_ThiS"/>
    <property type="match status" value="1"/>
</dbReference>
<proteinExistence type="predicted"/>
<dbReference type="Pfam" id="PF02597">
    <property type="entry name" value="ThiS"/>
    <property type="match status" value="1"/>
</dbReference>
<dbReference type="InterPro" id="IPR012675">
    <property type="entry name" value="Beta-grasp_dom_sf"/>
</dbReference>
<dbReference type="RefSeq" id="WP_245732087.1">
    <property type="nucleotide sequence ID" value="NZ_AP027363.1"/>
</dbReference>
<dbReference type="AlphaFoldDB" id="A0A1I0CX08"/>
<keyword evidence="2" id="KW-1185">Reference proteome</keyword>
<dbReference type="InterPro" id="IPR003749">
    <property type="entry name" value="ThiS/MoaD-like"/>
</dbReference>